<protein>
    <submittedName>
        <fullName evidence="2">NUMOD3 domain-containing DNA-binding protein</fullName>
    </submittedName>
</protein>
<reference evidence="2 3" key="1">
    <citation type="submission" date="2023-06" db="EMBL/GenBank/DDBJ databases">
        <title>Whole genome sequence of Oscillatoria calcuttensis NRMC-F 0142.</title>
        <authorList>
            <person name="Shakena Fathima T."/>
            <person name="Muralitharan G."/>
            <person name="Thajuddin N."/>
        </authorList>
    </citation>
    <scope>NUCLEOTIDE SEQUENCE [LARGE SCALE GENOMIC DNA]</scope>
    <source>
        <strain evidence="2 3">NRMC-F 0142</strain>
    </source>
</reference>
<accession>A0ABT7LVZ1</accession>
<evidence type="ECO:0000313" key="2">
    <source>
        <dbReference type="EMBL" id="MDL5055904.1"/>
    </source>
</evidence>
<sequence>MKKNKGKYIVEIVAEFETQEACDAKEIEFIALYGRSNLKGGTLCNLTDGGDGSTNIVHSEETKAKLRAAVADGKHPNFGKKLSAETCRKKSEALKGEKHHLFGTSLPQEWRDKIAAGKIGEKNPWFGKPSPASKQVKNIKTGVIYDSIARAAKAEGIKPGKLYSILDGHTKVNTTDLVRI</sequence>
<dbReference type="Proteomes" id="UP001230986">
    <property type="component" value="Unassembled WGS sequence"/>
</dbReference>
<organism evidence="2 3">
    <name type="scientific">Geitlerinema calcuttense NRMC-F 0142</name>
    <dbReference type="NCBI Taxonomy" id="2922238"/>
    <lineage>
        <taxon>Bacteria</taxon>
        <taxon>Bacillati</taxon>
        <taxon>Cyanobacteriota</taxon>
        <taxon>Cyanophyceae</taxon>
        <taxon>Geitlerinematales</taxon>
        <taxon>Geitlerinemataceae</taxon>
        <taxon>Geitlerinema</taxon>
    </lineage>
</organism>
<name>A0ABT7LVZ1_9CYAN</name>
<evidence type="ECO:0000313" key="3">
    <source>
        <dbReference type="Proteomes" id="UP001230986"/>
    </source>
</evidence>
<feature type="domain" description="Nuclease associated modular" evidence="1">
    <location>
        <begin position="110"/>
        <end position="128"/>
    </location>
</feature>
<dbReference type="RefSeq" id="WP_286004012.1">
    <property type="nucleotide sequence ID" value="NZ_JASVEJ010000001.1"/>
</dbReference>
<proteinExistence type="predicted"/>
<keyword evidence="3" id="KW-1185">Reference proteome</keyword>
<dbReference type="EMBL" id="JASVEJ010000001">
    <property type="protein sequence ID" value="MDL5055904.1"/>
    <property type="molecule type" value="Genomic_DNA"/>
</dbReference>
<dbReference type="GO" id="GO:0003677">
    <property type="term" value="F:DNA binding"/>
    <property type="evidence" value="ECO:0007669"/>
    <property type="project" value="UniProtKB-KW"/>
</dbReference>
<evidence type="ECO:0000259" key="1">
    <source>
        <dbReference type="Pfam" id="PF07460"/>
    </source>
</evidence>
<feature type="domain" description="Nuclease associated modular" evidence="1">
    <location>
        <begin position="57"/>
        <end position="89"/>
    </location>
</feature>
<keyword evidence="2" id="KW-0238">DNA-binding</keyword>
<comment type="caution">
    <text evidence="2">The sequence shown here is derived from an EMBL/GenBank/DDBJ whole genome shotgun (WGS) entry which is preliminary data.</text>
</comment>
<dbReference type="InterPro" id="IPR003611">
    <property type="entry name" value="NUMOD3"/>
</dbReference>
<gene>
    <name evidence="2" type="ORF">QQ055_00175</name>
</gene>
<dbReference type="Pfam" id="PF07460">
    <property type="entry name" value="NUMOD3"/>
    <property type="match status" value="2"/>
</dbReference>
<dbReference type="SUPFAM" id="SSF64496">
    <property type="entry name" value="DNA-binding domain of intron-encoded endonucleases"/>
    <property type="match status" value="1"/>
</dbReference>